<dbReference type="InterPro" id="IPR009056">
    <property type="entry name" value="Cyt_c-like_dom"/>
</dbReference>
<evidence type="ECO:0000256" key="15">
    <source>
        <dbReference type="ARBA" id="ARBA00047816"/>
    </source>
</evidence>
<evidence type="ECO:0000256" key="12">
    <source>
        <dbReference type="ARBA" id="ARBA00023004"/>
    </source>
</evidence>
<keyword evidence="7 17" id="KW-0812">Transmembrane</keyword>
<dbReference type="InterPro" id="IPR002429">
    <property type="entry name" value="CcO_II-like_C"/>
</dbReference>
<comment type="similarity">
    <text evidence="3">Belongs to the cytochrome c oxidase subunit 2 family.</text>
</comment>
<evidence type="ECO:0000256" key="3">
    <source>
        <dbReference type="ARBA" id="ARBA00007866"/>
    </source>
</evidence>
<evidence type="ECO:0000256" key="4">
    <source>
        <dbReference type="ARBA" id="ARBA00012949"/>
    </source>
</evidence>
<dbReference type="Gene3D" id="2.60.40.420">
    <property type="entry name" value="Cupredoxins - blue copper proteins"/>
    <property type="match status" value="1"/>
</dbReference>
<keyword evidence="6 16" id="KW-0349">Heme</keyword>
<dbReference type="GO" id="GO:0005507">
    <property type="term" value="F:copper ion binding"/>
    <property type="evidence" value="ECO:0007669"/>
    <property type="project" value="InterPro"/>
</dbReference>
<comment type="subcellular location">
    <subcellularLocation>
        <location evidence="1">Membrane</location>
        <topology evidence="1">Multi-pass membrane protein</topology>
    </subcellularLocation>
    <subcellularLocation>
        <location evidence="2">Periplasm</location>
    </subcellularLocation>
</comment>
<evidence type="ECO:0000256" key="10">
    <source>
        <dbReference type="ARBA" id="ARBA00022982"/>
    </source>
</evidence>
<comment type="caution">
    <text evidence="20">The sequence shown here is derived from an EMBL/GenBank/DDBJ whole genome shotgun (WGS) entry which is preliminary data.</text>
</comment>
<accession>A0A934WP85</accession>
<evidence type="ECO:0000256" key="9">
    <source>
        <dbReference type="ARBA" id="ARBA00022967"/>
    </source>
</evidence>
<feature type="domain" description="Cytochrome c" evidence="19">
    <location>
        <begin position="364"/>
        <end position="451"/>
    </location>
</feature>
<dbReference type="GO" id="GO:0020037">
    <property type="term" value="F:heme binding"/>
    <property type="evidence" value="ECO:0007669"/>
    <property type="project" value="InterPro"/>
</dbReference>
<evidence type="ECO:0000256" key="16">
    <source>
        <dbReference type="PROSITE-ProRule" id="PRU00433"/>
    </source>
</evidence>
<keyword evidence="5" id="KW-0813">Transport</keyword>
<dbReference type="Gene3D" id="1.10.760.10">
    <property type="entry name" value="Cytochrome c-like domain"/>
    <property type="match status" value="2"/>
</dbReference>
<dbReference type="InterPro" id="IPR036257">
    <property type="entry name" value="Cyt_c_oxidase_su2_TM_sf"/>
</dbReference>
<keyword evidence="21" id="KW-1185">Reference proteome</keyword>
<proteinExistence type="inferred from homology"/>
<evidence type="ECO:0000256" key="13">
    <source>
        <dbReference type="ARBA" id="ARBA00023008"/>
    </source>
</evidence>
<dbReference type="InterPro" id="IPR008972">
    <property type="entry name" value="Cupredoxin"/>
</dbReference>
<dbReference type="SUPFAM" id="SSF81464">
    <property type="entry name" value="Cytochrome c oxidase subunit II-like, transmembrane region"/>
    <property type="match status" value="1"/>
</dbReference>
<sequence>MAIAVVLVVLALGSVLFHFLSPWYFTPIASNWHAIDQTISITFWVTGFVFVAVGLFTAWCVVRYRHREGGRARYEPESKKLEWWLLILTAAGVAAMLAPGLLVWAKVIHVPEEAQVVEAVAQQWHWSYRLPGKDGKLGTVHPRFVTDANPFGLNPGDPNGRDDVLVASPELHLPLGKPVKLLLRSKDVLHDFTIAQLRVKMDLVPGLVTYTWFIPTRTGSFDLLCEELCGIGHYAMRGRLVVEEPAVYQAWLDRQTTVAQASARVPGNPAAGKVAYAVCAACHGANGEGNVAMNAPKLSGQGAWYLDRQLHLFKQGVRGTQDKDVYGKTMAPMAATLADDAAVANVVAYIASLPDAPAATTIRGDVDSGRRRFATCAACHGADGGGIAATNAPRLKGMSDWYMARQLKNFRDGVRGHHPQDIYGGQMALIAGMLNDDAAVGDVLAHINTLAPGNGEPR</sequence>
<organism evidence="20 21">
    <name type="scientific">Ramlibacter ginsenosidimutans</name>
    <dbReference type="NCBI Taxonomy" id="502333"/>
    <lineage>
        <taxon>Bacteria</taxon>
        <taxon>Pseudomonadati</taxon>
        <taxon>Pseudomonadota</taxon>
        <taxon>Betaproteobacteria</taxon>
        <taxon>Burkholderiales</taxon>
        <taxon>Comamonadaceae</taxon>
        <taxon>Ramlibacter</taxon>
    </lineage>
</organism>
<evidence type="ECO:0000256" key="7">
    <source>
        <dbReference type="ARBA" id="ARBA00022692"/>
    </source>
</evidence>
<dbReference type="GO" id="GO:0042773">
    <property type="term" value="P:ATP synthesis coupled electron transport"/>
    <property type="evidence" value="ECO:0007669"/>
    <property type="project" value="TreeGrafter"/>
</dbReference>
<keyword evidence="10" id="KW-0249">Electron transport</keyword>
<dbReference type="EMBL" id="JAEPWM010000010">
    <property type="protein sequence ID" value="MBK6008421.1"/>
    <property type="molecule type" value="Genomic_DNA"/>
</dbReference>
<evidence type="ECO:0000256" key="17">
    <source>
        <dbReference type="SAM" id="Phobius"/>
    </source>
</evidence>
<evidence type="ECO:0000256" key="2">
    <source>
        <dbReference type="ARBA" id="ARBA00004418"/>
    </source>
</evidence>
<dbReference type="GO" id="GO:0004129">
    <property type="term" value="F:cytochrome-c oxidase activity"/>
    <property type="evidence" value="ECO:0007669"/>
    <property type="project" value="UniProtKB-EC"/>
</dbReference>
<reference evidence="20" key="2">
    <citation type="submission" date="2021-01" db="EMBL/GenBank/DDBJ databases">
        <authorList>
            <person name="Kang M."/>
        </authorList>
    </citation>
    <scope>NUCLEOTIDE SEQUENCE</scope>
    <source>
        <strain evidence="20">KACC 17527</strain>
    </source>
</reference>
<evidence type="ECO:0000256" key="5">
    <source>
        <dbReference type="ARBA" id="ARBA00022448"/>
    </source>
</evidence>
<dbReference type="CDD" id="cd13919">
    <property type="entry name" value="CuRO_HCO_II_like_5"/>
    <property type="match status" value="1"/>
</dbReference>
<evidence type="ECO:0000256" key="8">
    <source>
        <dbReference type="ARBA" id="ARBA00022723"/>
    </source>
</evidence>
<dbReference type="PROSITE" id="PS51007">
    <property type="entry name" value="CYTC"/>
    <property type="match status" value="2"/>
</dbReference>
<dbReference type="InterPro" id="IPR045187">
    <property type="entry name" value="CcO_II"/>
</dbReference>
<evidence type="ECO:0000256" key="11">
    <source>
        <dbReference type="ARBA" id="ARBA00022989"/>
    </source>
</evidence>
<dbReference type="Pfam" id="PF00034">
    <property type="entry name" value="Cytochrom_C"/>
    <property type="match status" value="2"/>
</dbReference>
<evidence type="ECO:0000256" key="1">
    <source>
        <dbReference type="ARBA" id="ARBA00004141"/>
    </source>
</evidence>
<gene>
    <name evidence="20" type="ORF">JJB11_20125</name>
</gene>
<keyword evidence="14 17" id="KW-0472">Membrane</keyword>
<dbReference type="AlphaFoldDB" id="A0A934WP85"/>
<keyword evidence="8 16" id="KW-0479">Metal-binding</keyword>
<dbReference type="Proteomes" id="UP000630528">
    <property type="component" value="Unassembled WGS sequence"/>
</dbReference>
<evidence type="ECO:0000313" key="20">
    <source>
        <dbReference type="EMBL" id="MBK6008421.1"/>
    </source>
</evidence>
<dbReference type="InterPro" id="IPR001505">
    <property type="entry name" value="Copper_CuA"/>
</dbReference>
<evidence type="ECO:0000259" key="19">
    <source>
        <dbReference type="PROSITE" id="PS51007"/>
    </source>
</evidence>
<evidence type="ECO:0000259" key="18">
    <source>
        <dbReference type="PROSITE" id="PS50857"/>
    </source>
</evidence>
<dbReference type="InterPro" id="IPR036909">
    <property type="entry name" value="Cyt_c-like_dom_sf"/>
</dbReference>
<comment type="catalytic activity">
    <reaction evidence="15">
        <text>4 Fe(II)-[cytochrome c] + O2 + 8 H(+)(in) = 4 Fe(III)-[cytochrome c] + 2 H2O + 4 H(+)(out)</text>
        <dbReference type="Rhea" id="RHEA:11436"/>
        <dbReference type="Rhea" id="RHEA-COMP:10350"/>
        <dbReference type="Rhea" id="RHEA-COMP:14399"/>
        <dbReference type="ChEBI" id="CHEBI:15377"/>
        <dbReference type="ChEBI" id="CHEBI:15378"/>
        <dbReference type="ChEBI" id="CHEBI:15379"/>
        <dbReference type="ChEBI" id="CHEBI:29033"/>
        <dbReference type="ChEBI" id="CHEBI:29034"/>
        <dbReference type="EC" id="7.1.1.9"/>
    </reaction>
</comment>
<reference evidence="20" key="1">
    <citation type="journal article" date="2012" name="J. Microbiol. Biotechnol.">
        <title>Ramlibacter ginsenosidimutans sp. nov., with ginsenoside-converting activity.</title>
        <authorList>
            <person name="Wang L."/>
            <person name="An D.S."/>
            <person name="Kim S.G."/>
            <person name="Jin F.X."/>
            <person name="Kim S.C."/>
            <person name="Lee S.T."/>
            <person name="Im W.T."/>
        </authorList>
    </citation>
    <scope>NUCLEOTIDE SEQUENCE</scope>
    <source>
        <strain evidence="20">KACC 17527</strain>
    </source>
</reference>
<feature type="transmembrane region" description="Helical" evidence="17">
    <location>
        <begin position="83"/>
        <end position="105"/>
    </location>
</feature>
<keyword evidence="12 16" id="KW-0408">Iron</keyword>
<dbReference type="PROSITE" id="PS00078">
    <property type="entry name" value="COX2"/>
    <property type="match status" value="1"/>
</dbReference>
<keyword evidence="11 17" id="KW-1133">Transmembrane helix</keyword>
<evidence type="ECO:0000256" key="6">
    <source>
        <dbReference type="ARBA" id="ARBA00022617"/>
    </source>
</evidence>
<dbReference type="PANTHER" id="PTHR22888:SF9">
    <property type="entry name" value="CYTOCHROME C OXIDASE SUBUNIT 2"/>
    <property type="match status" value="1"/>
</dbReference>
<dbReference type="EC" id="7.1.1.9" evidence="4"/>
<dbReference type="SUPFAM" id="SSF49503">
    <property type="entry name" value="Cupredoxins"/>
    <property type="match status" value="1"/>
</dbReference>
<dbReference type="Gene3D" id="1.10.287.90">
    <property type="match status" value="1"/>
</dbReference>
<name>A0A934WP85_9BURK</name>
<feature type="domain" description="Cytochrome oxidase subunit II copper A binding" evidence="18">
    <location>
        <begin position="112"/>
        <end position="254"/>
    </location>
</feature>
<dbReference type="GO" id="GO:0016020">
    <property type="term" value="C:membrane"/>
    <property type="evidence" value="ECO:0007669"/>
    <property type="project" value="UniProtKB-SubCell"/>
</dbReference>
<dbReference type="GO" id="GO:0042597">
    <property type="term" value="C:periplasmic space"/>
    <property type="evidence" value="ECO:0007669"/>
    <property type="project" value="UniProtKB-SubCell"/>
</dbReference>
<dbReference type="Pfam" id="PF00116">
    <property type="entry name" value="COX2"/>
    <property type="match status" value="1"/>
</dbReference>
<keyword evidence="13" id="KW-0186">Copper</keyword>
<dbReference type="PROSITE" id="PS50857">
    <property type="entry name" value="COX2_CUA"/>
    <property type="match status" value="1"/>
</dbReference>
<protein>
    <recommendedName>
        <fullName evidence="4">cytochrome-c oxidase</fullName>
        <ecNumber evidence="4">7.1.1.9</ecNumber>
    </recommendedName>
</protein>
<feature type="transmembrane region" description="Helical" evidence="17">
    <location>
        <begin position="41"/>
        <end position="62"/>
    </location>
</feature>
<dbReference type="RefSeq" id="WP_201175698.1">
    <property type="nucleotide sequence ID" value="NZ_JAEPWM010000010.1"/>
</dbReference>
<evidence type="ECO:0000256" key="14">
    <source>
        <dbReference type="ARBA" id="ARBA00023136"/>
    </source>
</evidence>
<feature type="domain" description="Cytochrome c" evidence="19">
    <location>
        <begin position="267"/>
        <end position="354"/>
    </location>
</feature>
<dbReference type="SUPFAM" id="SSF46626">
    <property type="entry name" value="Cytochrome c"/>
    <property type="match status" value="2"/>
</dbReference>
<dbReference type="PANTHER" id="PTHR22888">
    <property type="entry name" value="CYTOCHROME C OXIDASE, SUBUNIT II"/>
    <property type="match status" value="1"/>
</dbReference>
<evidence type="ECO:0000313" key="21">
    <source>
        <dbReference type="Proteomes" id="UP000630528"/>
    </source>
</evidence>
<keyword evidence="9" id="KW-1278">Translocase</keyword>